<dbReference type="Gene3D" id="3.40.50.300">
    <property type="entry name" value="P-loop containing nucleotide triphosphate hydrolases"/>
    <property type="match status" value="1"/>
</dbReference>
<organism evidence="3 4">
    <name type="scientific">Roseateles puraquae</name>
    <dbReference type="NCBI Taxonomy" id="431059"/>
    <lineage>
        <taxon>Bacteria</taxon>
        <taxon>Pseudomonadati</taxon>
        <taxon>Pseudomonadota</taxon>
        <taxon>Betaproteobacteria</taxon>
        <taxon>Burkholderiales</taxon>
        <taxon>Sphaerotilaceae</taxon>
        <taxon>Roseateles</taxon>
    </lineage>
</organism>
<reference evidence="3 4" key="1">
    <citation type="journal article" date="2007" name="Int. J. Syst. Evol. Microbiol.">
        <title>Description of Pelomonas aquatica sp. nov. and Pelomonas puraquae sp. nov., isolated from industrial and haemodialysis water.</title>
        <authorList>
            <person name="Gomila M."/>
            <person name="Bowien B."/>
            <person name="Falsen E."/>
            <person name="Moore E.R."/>
            <person name="Lalucat J."/>
        </authorList>
    </citation>
    <scope>NUCLEOTIDE SEQUENCE [LARGE SCALE GENOMIC DNA]</scope>
    <source>
        <strain evidence="3 4">CCUG 52769</strain>
    </source>
</reference>
<keyword evidence="4" id="KW-1185">Reference proteome</keyword>
<dbReference type="OrthoDB" id="9086539at2"/>
<dbReference type="Proteomes" id="UP000197446">
    <property type="component" value="Unassembled WGS sequence"/>
</dbReference>
<evidence type="ECO:0000256" key="1">
    <source>
        <dbReference type="SAM" id="MobiDB-lite"/>
    </source>
</evidence>
<name>A0A254N7B3_9BURK</name>
<proteinExistence type="predicted"/>
<protein>
    <recommendedName>
        <fullName evidence="2">AAA+ ATPase domain-containing protein</fullName>
    </recommendedName>
</protein>
<dbReference type="EMBL" id="NISI01000025">
    <property type="protein sequence ID" value="OWQ98083.1"/>
    <property type="molecule type" value="Genomic_DNA"/>
</dbReference>
<dbReference type="SMART" id="SM00382">
    <property type="entry name" value="AAA"/>
    <property type="match status" value="1"/>
</dbReference>
<dbReference type="SUPFAM" id="SSF52540">
    <property type="entry name" value="P-loop containing nucleoside triphosphate hydrolases"/>
    <property type="match status" value="1"/>
</dbReference>
<accession>A0A254N7B3</accession>
<dbReference type="Pfam" id="PF13401">
    <property type="entry name" value="AAA_22"/>
    <property type="match status" value="1"/>
</dbReference>
<dbReference type="InterPro" id="IPR049945">
    <property type="entry name" value="AAA_22"/>
</dbReference>
<dbReference type="RefSeq" id="WP_088486364.1">
    <property type="nucleotide sequence ID" value="NZ_NISI01000025.1"/>
</dbReference>
<evidence type="ECO:0000313" key="4">
    <source>
        <dbReference type="Proteomes" id="UP000197446"/>
    </source>
</evidence>
<sequence>MNATDGEPVGDADIQTHLMAFESVRKQHPRFKDAFHKTRDFAACGRASRVVILTGPTGVGKSTLGISLRKQAVIEAKEACEKDPSLVPAVLVTTTPPHGRSFNWKDFYVRTLEQLNEPLIDRKVFPGQLTMFETVPGMQSVGESLSTDPLRRHIERAFLRRKTKLWIIDEAHHILMCHDQRQLEFQFENLKSLADRCNATIVLIGTYKLLEIRDHSAQLMRRSQIVHFPAYRLELEEDLKAFKSCVVYLGNRLPIPVEQGILSRIGYFYNKTAGCIGILRDLFRDALECALKEGASIVTQKHFDASAQSNKAILRIMEESALGCVALEDVELTEVSALARMTPKDVIAHLSAKRLEALQPDVPGPAQKPRRSRSALPVGSRNPTRDKVGGAARVNAL</sequence>
<feature type="domain" description="AAA+ ATPase" evidence="2">
    <location>
        <begin position="47"/>
        <end position="232"/>
    </location>
</feature>
<evidence type="ECO:0000313" key="3">
    <source>
        <dbReference type="EMBL" id="OWQ98083.1"/>
    </source>
</evidence>
<feature type="region of interest" description="Disordered" evidence="1">
    <location>
        <begin position="359"/>
        <end position="397"/>
    </location>
</feature>
<evidence type="ECO:0000259" key="2">
    <source>
        <dbReference type="SMART" id="SM00382"/>
    </source>
</evidence>
<dbReference type="GO" id="GO:0016887">
    <property type="term" value="F:ATP hydrolysis activity"/>
    <property type="evidence" value="ECO:0007669"/>
    <property type="project" value="InterPro"/>
</dbReference>
<comment type="caution">
    <text evidence="3">The sequence shown here is derived from an EMBL/GenBank/DDBJ whole genome shotgun (WGS) entry which is preliminary data.</text>
</comment>
<gene>
    <name evidence="3" type="ORF">CDO81_26955</name>
</gene>
<dbReference type="InterPro" id="IPR027417">
    <property type="entry name" value="P-loop_NTPase"/>
</dbReference>
<dbReference type="InterPro" id="IPR003593">
    <property type="entry name" value="AAA+_ATPase"/>
</dbReference>
<dbReference type="AlphaFoldDB" id="A0A254N7B3"/>